<evidence type="ECO:0000256" key="5">
    <source>
        <dbReference type="ARBA" id="ARBA00022801"/>
    </source>
</evidence>
<dbReference type="SMART" id="SM00560">
    <property type="entry name" value="LamGL"/>
    <property type="match status" value="1"/>
</dbReference>
<dbReference type="EC" id="3.2.1.26" evidence="3"/>
<proteinExistence type="inferred from homology"/>
<dbReference type="Proteomes" id="UP001499930">
    <property type="component" value="Unassembled WGS sequence"/>
</dbReference>
<keyword evidence="12" id="KW-1185">Reference proteome</keyword>
<dbReference type="InterPro" id="IPR023296">
    <property type="entry name" value="Glyco_hydro_beta-prop_sf"/>
</dbReference>
<dbReference type="RefSeq" id="WP_344894374.1">
    <property type="nucleotide sequence ID" value="NZ_BAAAWD010000007.1"/>
</dbReference>
<dbReference type="Gene3D" id="2.60.120.260">
    <property type="entry name" value="Galactose-binding domain-like"/>
    <property type="match status" value="1"/>
</dbReference>
<keyword evidence="7" id="KW-1015">Disulfide bond</keyword>
<evidence type="ECO:0000256" key="8">
    <source>
        <dbReference type="ARBA" id="ARBA00023295"/>
    </source>
</evidence>
<gene>
    <name evidence="11" type="ORF">GCM10017559_29560</name>
</gene>
<dbReference type="InterPro" id="IPR006558">
    <property type="entry name" value="LamG-like"/>
</dbReference>
<dbReference type="InterPro" id="IPR033524">
    <property type="entry name" value="Glu/Leu/Phe/Val_DH_AS"/>
</dbReference>
<evidence type="ECO:0000256" key="7">
    <source>
        <dbReference type="ARBA" id="ARBA00023157"/>
    </source>
</evidence>
<dbReference type="InterPro" id="IPR051214">
    <property type="entry name" value="GH32_Enzymes"/>
</dbReference>
<evidence type="ECO:0000313" key="11">
    <source>
        <dbReference type="EMBL" id="GAA3005876.1"/>
    </source>
</evidence>
<dbReference type="SMART" id="SM00640">
    <property type="entry name" value="Glyco_32"/>
    <property type="match status" value="1"/>
</dbReference>
<evidence type="ECO:0000256" key="9">
    <source>
        <dbReference type="SAM" id="SignalP"/>
    </source>
</evidence>
<dbReference type="Gene3D" id="2.60.120.200">
    <property type="match status" value="1"/>
</dbReference>
<dbReference type="InterPro" id="IPR001362">
    <property type="entry name" value="Glyco_hydro_32"/>
</dbReference>
<dbReference type="InterPro" id="IPR013148">
    <property type="entry name" value="Glyco_hydro_32_N"/>
</dbReference>
<dbReference type="Gene3D" id="2.60.120.560">
    <property type="entry name" value="Exo-inulinase, domain 1"/>
    <property type="match status" value="1"/>
</dbReference>
<keyword evidence="4 9" id="KW-0732">Signal</keyword>
<dbReference type="PANTHER" id="PTHR43101:SF1">
    <property type="entry name" value="BETA-FRUCTOSIDASE"/>
    <property type="match status" value="1"/>
</dbReference>
<evidence type="ECO:0000256" key="2">
    <source>
        <dbReference type="ARBA" id="ARBA00009902"/>
    </source>
</evidence>
<dbReference type="PROSITE" id="PS00074">
    <property type="entry name" value="GLFV_DEHYDROGENASE"/>
    <property type="match status" value="1"/>
</dbReference>
<dbReference type="Gene3D" id="2.115.10.20">
    <property type="entry name" value="Glycosyl hydrolase domain, family 43"/>
    <property type="match status" value="1"/>
</dbReference>
<dbReference type="Pfam" id="PF00251">
    <property type="entry name" value="Glyco_hydro_32N"/>
    <property type="match status" value="1"/>
</dbReference>
<comment type="caution">
    <text evidence="11">The sequence shown here is derived from an EMBL/GenBank/DDBJ whole genome shotgun (WGS) entry which is preliminary data.</text>
</comment>
<keyword evidence="6" id="KW-0560">Oxidoreductase</keyword>
<feature type="chain" id="PRO_5047240275" description="beta-fructofuranosidase" evidence="9">
    <location>
        <begin position="35"/>
        <end position="946"/>
    </location>
</feature>
<dbReference type="InterPro" id="IPR013189">
    <property type="entry name" value="Glyco_hydro_32_C"/>
</dbReference>
<dbReference type="InterPro" id="IPR013320">
    <property type="entry name" value="ConA-like_dom_sf"/>
</dbReference>
<comment type="similarity">
    <text evidence="2">Belongs to the glycosyl hydrolase 32 family.</text>
</comment>
<evidence type="ECO:0000256" key="1">
    <source>
        <dbReference type="ARBA" id="ARBA00006382"/>
    </source>
</evidence>
<dbReference type="Pfam" id="PF13385">
    <property type="entry name" value="Laminin_G_3"/>
    <property type="match status" value="1"/>
</dbReference>
<dbReference type="SUPFAM" id="SSF75005">
    <property type="entry name" value="Arabinanase/levansucrase/invertase"/>
    <property type="match status" value="1"/>
</dbReference>
<reference evidence="12" key="1">
    <citation type="journal article" date="2019" name="Int. J. Syst. Evol. Microbiol.">
        <title>The Global Catalogue of Microorganisms (GCM) 10K type strain sequencing project: providing services to taxonomists for standard genome sequencing and annotation.</title>
        <authorList>
            <consortium name="The Broad Institute Genomics Platform"/>
            <consortium name="The Broad Institute Genome Sequencing Center for Infectious Disease"/>
            <person name="Wu L."/>
            <person name="Ma J."/>
        </authorList>
    </citation>
    <scope>NUCLEOTIDE SEQUENCE [LARGE SCALE GENOMIC DNA]</scope>
    <source>
        <strain evidence="12">JCM 3106</strain>
    </source>
</reference>
<accession>A0ABP6KHH1</accession>
<feature type="signal peptide" evidence="9">
    <location>
        <begin position="1"/>
        <end position="34"/>
    </location>
</feature>
<protein>
    <recommendedName>
        <fullName evidence="3">beta-fructofuranosidase</fullName>
        <ecNumber evidence="3">3.2.1.26</ecNumber>
    </recommendedName>
</protein>
<dbReference type="EMBL" id="BAAAWD010000007">
    <property type="protein sequence ID" value="GAA3005876.1"/>
    <property type="molecule type" value="Genomic_DNA"/>
</dbReference>
<dbReference type="SUPFAM" id="SSF49899">
    <property type="entry name" value="Concanavalin A-like lectins/glucanases"/>
    <property type="match status" value="2"/>
</dbReference>
<keyword evidence="5" id="KW-0378">Hydrolase</keyword>
<evidence type="ECO:0000256" key="6">
    <source>
        <dbReference type="ARBA" id="ARBA00023002"/>
    </source>
</evidence>
<evidence type="ECO:0000256" key="3">
    <source>
        <dbReference type="ARBA" id="ARBA00012758"/>
    </source>
</evidence>
<organism evidence="11 12">
    <name type="scientific">Streptosporangium longisporum</name>
    <dbReference type="NCBI Taxonomy" id="46187"/>
    <lineage>
        <taxon>Bacteria</taxon>
        <taxon>Bacillati</taxon>
        <taxon>Actinomycetota</taxon>
        <taxon>Actinomycetes</taxon>
        <taxon>Streptosporangiales</taxon>
        <taxon>Streptosporangiaceae</taxon>
        <taxon>Streptosporangium</taxon>
    </lineage>
</organism>
<sequence>MVRARRKASRAGNVLTGLLLALALVTVPDTPARAEPPAKITNPDFETGDLSGWTTTGNAFSVTADSGWGWGCCFGQHGTSHVWGFKAGGDGATGTLTSSVFRLAGSGQVDFLVGGGNNADNLYVALVKASDGTVLHRATGTDSETYRRVRWDASAHLGQDLQIKVVDQAGGGWGHINVDDIRLDGVQGNGLTAHWAFDQGAGTLAKDTVTGRDDPINYVFTNARYKPSSDPLWYRQEPDGKALSKALLFDGYSTWVTRSGFAAPTDAITVEAWVAPRAFEWGDEGKLSAIVNQQDQGAGRGFILGVGRHGKWSFQAAVGGQWQSVWSAPDASLPTNRWSHVAATFNATDHTMRLYLDGRQVGSHTAPPGTITPDGGDLLIGRNNRAVMINGTFPANTFAGLIDEVKIHDRALSPGAVTTAYDAVRTSYPGATVPKPDMAMNRNRYAGDRYRPQYHFMPPEHWMNEPHAPLYYDGQYHLFYQQNQHGPYWHNIGWGHQVSPDMVTWRDLPPALVPTANSVAPDGVWSGDATTDADGNPLLYITAGDDSVRPNQRTGLARCATLPCQRDLVDWKMDPAPVTVQSQNLDVGPGRKVRFGEFRDPFVWREGDTWFQLVASGVQTTGGADVGGTALLYTSTDQTNWTYAGPLMVGDIAAHPKTGQVWELPVFLPIGGGKHVLMINPMWSGGSPHNVKYVWYWIGEWNAATRKFVPDSTVPRLFDYGEHFTGPSGFVDEQGRSIVFSIAQDKRTEQGHHDSGWAHNAGLPLQVSLRPDGDLGVKPLPELTRLHASAQPLVTLTDVTDLNAANQQIANVRGDMLHIQLEMSAASANRYGIKVRRSAGGEEETLFSYDRNADTFAVDRTRSGTVSSLSSDLGVQSGPVTLDGDVLKVDLYLDKSMIEAYVGGHKSITTRVYPARDDSLGLALWADGGATIRSLKVWPMKSAYTG</sequence>
<name>A0ABP6KHH1_9ACTN</name>
<evidence type="ECO:0000256" key="4">
    <source>
        <dbReference type="ARBA" id="ARBA00022729"/>
    </source>
</evidence>
<dbReference type="PANTHER" id="PTHR43101">
    <property type="entry name" value="BETA-FRUCTOSIDASE"/>
    <property type="match status" value="1"/>
</dbReference>
<comment type="similarity">
    <text evidence="1">Belongs to the Glu/Leu/Phe/Val dehydrogenases family.</text>
</comment>
<feature type="domain" description="LamG-like jellyroll fold" evidence="10">
    <location>
        <begin position="266"/>
        <end position="415"/>
    </location>
</feature>
<dbReference type="CDD" id="cd08996">
    <property type="entry name" value="GH32_FFase"/>
    <property type="match status" value="1"/>
</dbReference>
<keyword evidence="8" id="KW-0326">Glycosidase</keyword>
<dbReference type="Pfam" id="PF08244">
    <property type="entry name" value="Glyco_hydro_32C"/>
    <property type="match status" value="1"/>
</dbReference>
<evidence type="ECO:0000259" key="10">
    <source>
        <dbReference type="SMART" id="SM00560"/>
    </source>
</evidence>
<evidence type="ECO:0000313" key="12">
    <source>
        <dbReference type="Proteomes" id="UP001499930"/>
    </source>
</evidence>